<feature type="domain" description="Maltose/galactoside acetyltransferase" evidence="5">
    <location>
        <begin position="10"/>
        <end position="62"/>
    </location>
</feature>
<dbReference type="GO" id="GO:0005829">
    <property type="term" value="C:cytosol"/>
    <property type="evidence" value="ECO:0007669"/>
    <property type="project" value="TreeGrafter"/>
</dbReference>
<dbReference type="InterPro" id="IPR011004">
    <property type="entry name" value="Trimer_LpxA-like_sf"/>
</dbReference>
<dbReference type="Proteomes" id="UP000054107">
    <property type="component" value="Unassembled WGS sequence"/>
</dbReference>
<dbReference type="Pfam" id="PF00132">
    <property type="entry name" value="Hexapep"/>
    <property type="match status" value="1"/>
</dbReference>
<dbReference type="STRING" id="35722.A0A0B7NK92"/>
<keyword evidence="4" id="KW-1133">Transmembrane helix</keyword>
<protein>
    <recommendedName>
        <fullName evidence="5">Maltose/galactoside acetyltransferase domain-containing protein</fullName>
    </recommendedName>
</protein>
<dbReference type="AlphaFoldDB" id="A0A0B7NK92"/>
<feature type="transmembrane region" description="Helical" evidence="4">
    <location>
        <begin position="411"/>
        <end position="432"/>
    </location>
</feature>
<dbReference type="Gene3D" id="2.160.10.10">
    <property type="entry name" value="Hexapeptide repeat proteins"/>
    <property type="match status" value="1"/>
</dbReference>
<comment type="similarity">
    <text evidence="1">Belongs to the transferase hexapeptide repeat family.</text>
</comment>
<organism evidence="6 7">
    <name type="scientific">Parasitella parasitica</name>
    <dbReference type="NCBI Taxonomy" id="35722"/>
    <lineage>
        <taxon>Eukaryota</taxon>
        <taxon>Fungi</taxon>
        <taxon>Fungi incertae sedis</taxon>
        <taxon>Mucoromycota</taxon>
        <taxon>Mucoromycotina</taxon>
        <taxon>Mucoromycetes</taxon>
        <taxon>Mucorales</taxon>
        <taxon>Mucorineae</taxon>
        <taxon>Mucoraceae</taxon>
        <taxon>Parasitella</taxon>
    </lineage>
</organism>
<sequence length="468" mass="51745">MAAQQEKSEKQKMLTGEFYHPGDKELCDDRHHCQELLKQYNGLPNGDDRKQVALKLFGSYGENSFLNPSVKCDYGYNLFIGKNVEINYDCVFLDIGKIVIEDHVFMGPGVHIYAVNHPLDPTQRKTGLEIGKDVTIGNGAWIGGGAIICPGVTIGAGTTIGAGSVVTKNIPANVLAVGNPCKHTLWSTTVISSTATIDDTSADTALPAVLAANESILYSIHNTGMPWWATIVASTLLLRTTMTLPIAIYQQRSIGTMINLAPMVQSWAETLKVQLAKENRQHGWPYQKYQQELQKQYRQKVKAIYAHYGCARWKLLLLPWVQIPLFVSMSLTLRHLTAYPLPWLGQTSSLPVSGLSEGGLAWFVDLTAVDPTMIVPIMIGAGNLINVELNAWYARDIQDARQKIMTNVFRVFSVAFVPIAANAPMAIGLYWLSSAWYSVIQNIAFKIPQVRSALKMPLLRAQKKKIVS</sequence>
<keyword evidence="2" id="KW-0808">Transferase</keyword>
<evidence type="ECO:0000313" key="7">
    <source>
        <dbReference type="Proteomes" id="UP000054107"/>
    </source>
</evidence>
<dbReference type="EMBL" id="LN733737">
    <property type="protein sequence ID" value="CEP17842.1"/>
    <property type="molecule type" value="Genomic_DNA"/>
</dbReference>
<gene>
    <name evidence="6" type="primary">PARPA_12142.1 scaffold 44939</name>
</gene>
<proteinExistence type="inferred from homology"/>
<evidence type="ECO:0000256" key="4">
    <source>
        <dbReference type="SAM" id="Phobius"/>
    </source>
</evidence>
<feature type="transmembrane region" description="Helical" evidence="4">
    <location>
        <begin position="227"/>
        <end position="249"/>
    </location>
</feature>
<comment type="similarity">
    <text evidence="3">Belongs to the OXA1/ALB3/YidC family.</text>
</comment>
<dbReference type="GO" id="GO:0016020">
    <property type="term" value="C:membrane"/>
    <property type="evidence" value="ECO:0007669"/>
    <property type="project" value="UniProtKB-SubCell"/>
</dbReference>
<dbReference type="Pfam" id="PF02096">
    <property type="entry name" value="60KD_IMP"/>
    <property type="match status" value="1"/>
</dbReference>
<keyword evidence="4" id="KW-0472">Membrane</keyword>
<dbReference type="CDD" id="cd03357">
    <property type="entry name" value="LbH_MAT_GAT"/>
    <property type="match status" value="1"/>
</dbReference>
<dbReference type="GO" id="GO:0016407">
    <property type="term" value="F:acetyltransferase activity"/>
    <property type="evidence" value="ECO:0007669"/>
    <property type="project" value="InterPro"/>
</dbReference>
<comment type="subcellular location">
    <subcellularLocation>
        <location evidence="3">Membrane</location>
        <topology evidence="3">Multi-pass membrane protein</topology>
    </subcellularLocation>
</comment>
<evidence type="ECO:0000313" key="6">
    <source>
        <dbReference type="EMBL" id="CEP17842.1"/>
    </source>
</evidence>
<dbReference type="PROSITE" id="PS00101">
    <property type="entry name" value="HEXAPEP_TRANSFERASES"/>
    <property type="match status" value="1"/>
</dbReference>
<dbReference type="InterPro" id="IPR018357">
    <property type="entry name" value="Hexapep_transf_CS"/>
</dbReference>
<name>A0A0B7NK92_9FUNG</name>
<reference evidence="6 7" key="1">
    <citation type="submission" date="2014-09" db="EMBL/GenBank/DDBJ databases">
        <authorList>
            <person name="Ellenberger Sabrina"/>
        </authorList>
    </citation>
    <scope>NUCLEOTIDE SEQUENCE [LARGE SCALE GENOMIC DNA]</scope>
    <source>
        <strain evidence="6 7">CBS 412.66</strain>
    </source>
</reference>
<evidence type="ECO:0000259" key="5">
    <source>
        <dbReference type="SMART" id="SM01266"/>
    </source>
</evidence>
<dbReference type="PANTHER" id="PTHR23416">
    <property type="entry name" value="SIALIC ACID SYNTHASE-RELATED"/>
    <property type="match status" value="1"/>
</dbReference>
<dbReference type="GO" id="GO:0008374">
    <property type="term" value="F:O-acyltransferase activity"/>
    <property type="evidence" value="ECO:0007669"/>
    <property type="project" value="TreeGrafter"/>
</dbReference>
<dbReference type="InterPro" id="IPR028055">
    <property type="entry name" value="YidC/Oxa/ALB_C"/>
</dbReference>
<dbReference type="InterPro" id="IPR024688">
    <property type="entry name" value="Mac_dom"/>
</dbReference>
<evidence type="ECO:0000256" key="1">
    <source>
        <dbReference type="ARBA" id="ARBA00007274"/>
    </source>
</evidence>
<dbReference type="SMART" id="SM01266">
    <property type="entry name" value="Mac"/>
    <property type="match status" value="1"/>
</dbReference>
<dbReference type="InterPro" id="IPR051159">
    <property type="entry name" value="Hexapeptide_acetyltransf"/>
</dbReference>
<dbReference type="Pfam" id="PF12464">
    <property type="entry name" value="Mac"/>
    <property type="match status" value="1"/>
</dbReference>
<dbReference type="PANTHER" id="PTHR23416:SF23">
    <property type="entry name" value="ACETYLTRANSFERASE C18B11.09C-RELATED"/>
    <property type="match status" value="1"/>
</dbReference>
<evidence type="ECO:0000256" key="3">
    <source>
        <dbReference type="RuleBase" id="RU003945"/>
    </source>
</evidence>
<dbReference type="InterPro" id="IPR001451">
    <property type="entry name" value="Hexapep"/>
</dbReference>
<dbReference type="SUPFAM" id="SSF51161">
    <property type="entry name" value="Trimeric LpxA-like enzymes"/>
    <property type="match status" value="1"/>
</dbReference>
<keyword evidence="3 4" id="KW-0812">Transmembrane</keyword>
<keyword evidence="7" id="KW-1185">Reference proteome</keyword>
<accession>A0A0B7NK92</accession>
<evidence type="ECO:0000256" key="2">
    <source>
        <dbReference type="ARBA" id="ARBA00022679"/>
    </source>
</evidence>
<dbReference type="OrthoDB" id="2148490at2759"/>
<dbReference type="CDD" id="cd20069">
    <property type="entry name" value="5TM_Oxa1-like"/>
    <property type="match status" value="1"/>
</dbReference>